<dbReference type="RefSeq" id="WP_281901151.1">
    <property type="nucleotide sequence ID" value="NZ_BSDI01000034.1"/>
</dbReference>
<accession>A0ABQ5R1J6</accession>
<organism evidence="1 2">
    <name type="scientific">Phytohabitans aurantiacus</name>
    <dbReference type="NCBI Taxonomy" id="3016789"/>
    <lineage>
        <taxon>Bacteria</taxon>
        <taxon>Bacillati</taxon>
        <taxon>Actinomycetota</taxon>
        <taxon>Actinomycetes</taxon>
        <taxon>Micromonosporales</taxon>
        <taxon>Micromonosporaceae</taxon>
    </lineage>
</organism>
<sequence>MINFLAAVLVPSTATVDTIDTYLTGPMRILSPWPVDRYRLGGEFTGAWDPAYEPATDPANWRLCTACAVTGQIAGRPCQQCGDAPQQGRPLGTIVADFDQWAAHPGDLVPLTTLLDPSWRLPTDYRRPSTPADQVRHYGASPDLWIDGTGMQWLSVDRTDDGAVTGDLPYDLQDILRRLLSGARVPQPNHNGAFDPAAWQVAIVAGHIAPDDAGADLPIVGSVVAITDPDYAEDDAAPDQLYVVAEDVDRPYYLLVRLGGGHGPQVPACALTEVDPARIRLAAVPDGTPSYRPSQRHEPR</sequence>
<reference evidence="1" key="1">
    <citation type="submission" date="2022-12" db="EMBL/GenBank/DDBJ databases">
        <title>New Phytohabitans aurantiacus sp. RD004123 nov., an actinomycete isolated from soil.</title>
        <authorList>
            <person name="Triningsih D.W."/>
            <person name="Harunari E."/>
            <person name="Igarashi Y."/>
        </authorList>
    </citation>
    <scope>NUCLEOTIDE SEQUENCE</scope>
    <source>
        <strain evidence="1">RD004123</strain>
    </source>
</reference>
<evidence type="ECO:0000313" key="2">
    <source>
        <dbReference type="Proteomes" id="UP001144280"/>
    </source>
</evidence>
<dbReference type="Proteomes" id="UP001144280">
    <property type="component" value="Unassembled WGS sequence"/>
</dbReference>
<protein>
    <recommendedName>
        <fullName evidence="3">DUF35 domain-containing protein</fullName>
    </recommendedName>
</protein>
<evidence type="ECO:0000313" key="1">
    <source>
        <dbReference type="EMBL" id="GLI00664.1"/>
    </source>
</evidence>
<proteinExistence type="predicted"/>
<gene>
    <name evidence="1" type="ORF">Pa4123_59400</name>
</gene>
<comment type="caution">
    <text evidence="1">The sequence shown here is derived from an EMBL/GenBank/DDBJ whole genome shotgun (WGS) entry which is preliminary data.</text>
</comment>
<evidence type="ECO:0008006" key="3">
    <source>
        <dbReference type="Google" id="ProtNLM"/>
    </source>
</evidence>
<dbReference type="EMBL" id="BSDI01000034">
    <property type="protein sequence ID" value="GLI00664.1"/>
    <property type="molecule type" value="Genomic_DNA"/>
</dbReference>
<keyword evidence="2" id="KW-1185">Reference proteome</keyword>
<name>A0ABQ5R1J6_9ACTN</name>